<accession>A0A3N4U7A0</accession>
<dbReference type="Gene3D" id="1.10.10.10">
    <property type="entry name" value="Winged helix-like DNA-binding domain superfamily/Winged helix DNA-binding domain"/>
    <property type="match status" value="1"/>
</dbReference>
<evidence type="ECO:0000313" key="6">
    <source>
        <dbReference type="Proteomes" id="UP000269689"/>
    </source>
</evidence>
<dbReference type="EMBL" id="RKQK01000003">
    <property type="protein sequence ID" value="RPE66636.1"/>
    <property type="molecule type" value="Genomic_DNA"/>
</dbReference>
<keyword evidence="1" id="KW-0805">Transcription regulation</keyword>
<dbReference type="InterPro" id="IPR036390">
    <property type="entry name" value="WH_DNA-bd_sf"/>
</dbReference>
<evidence type="ECO:0000256" key="3">
    <source>
        <dbReference type="ARBA" id="ARBA00023163"/>
    </source>
</evidence>
<dbReference type="SUPFAM" id="SSF46785">
    <property type="entry name" value="Winged helix' DNA-binding domain"/>
    <property type="match status" value="1"/>
</dbReference>
<keyword evidence="2" id="KW-0238">DNA-binding</keyword>
<dbReference type="PANTHER" id="PTHR43537:SF39">
    <property type="entry name" value="HTH-TYPE TRANSCRIPTIONAL REGULATOR MCBR"/>
    <property type="match status" value="1"/>
</dbReference>
<dbReference type="InterPro" id="IPR036388">
    <property type="entry name" value="WH-like_DNA-bd_sf"/>
</dbReference>
<dbReference type="AlphaFoldDB" id="A0A3N4U7A0"/>
<reference evidence="5 6" key="1">
    <citation type="submission" date="2018-11" db="EMBL/GenBank/DDBJ databases">
        <title>Genomic Encyclopedia of Type Strains, Phase IV (KMG-IV): sequencing the most valuable type-strain genomes for metagenomic binning, comparative biology and taxonomic classification.</title>
        <authorList>
            <person name="Goeker M."/>
        </authorList>
    </citation>
    <scope>NUCLEOTIDE SEQUENCE [LARGE SCALE GENOMIC DNA]</scope>
    <source>
        <strain evidence="5 6">DSM 104731</strain>
    </source>
</reference>
<dbReference type="GO" id="GO:0003677">
    <property type="term" value="F:DNA binding"/>
    <property type="evidence" value="ECO:0007669"/>
    <property type="project" value="UniProtKB-KW"/>
</dbReference>
<evidence type="ECO:0000259" key="4">
    <source>
        <dbReference type="PROSITE" id="PS50949"/>
    </source>
</evidence>
<dbReference type="Pfam" id="PF07729">
    <property type="entry name" value="FCD"/>
    <property type="match status" value="1"/>
</dbReference>
<dbReference type="SMART" id="SM00895">
    <property type="entry name" value="FCD"/>
    <property type="match status" value="1"/>
</dbReference>
<dbReference type="Gene3D" id="1.20.120.530">
    <property type="entry name" value="GntR ligand-binding domain-like"/>
    <property type="match status" value="1"/>
</dbReference>
<dbReference type="PROSITE" id="PS50949">
    <property type="entry name" value="HTH_GNTR"/>
    <property type="match status" value="1"/>
</dbReference>
<dbReference type="InterPro" id="IPR008920">
    <property type="entry name" value="TF_FadR/GntR_C"/>
</dbReference>
<feature type="domain" description="HTH gntR-type" evidence="4">
    <location>
        <begin position="14"/>
        <end position="80"/>
    </location>
</feature>
<dbReference type="OrthoDB" id="7618373at2"/>
<dbReference type="InterPro" id="IPR000524">
    <property type="entry name" value="Tscrpt_reg_HTH_GntR"/>
</dbReference>
<dbReference type="GO" id="GO:0003700">
    <property type="term" value="F:DNA-binding transcription factor activity"/>
    <property type="evidence" value="ECO:0007669"/>
    <property type="project" value="InterPro"/>
</dbReference>
<organism evidence="5 6">
    <name type="scientific">Pacificibacter maritimus</name>
    <dbReference type="NCBI Taxonomy" id="762213"/>
    <lineage>
        <taxon>Bacteria</taxon>
        <taxon>Pseudomonadati</taxon>
        <taxon>Pseudomonadota</taxon>
        <taxon>Alphaproteobacteria</taxon>
        <taxon>Rhodobacterales</taxon>
        <taxon>Roseobacteraceae</taxon>
        <taxon>Pacificibacter</taxon>
    </lineage>
</organism>
<gene>
    <name evidence="5" type="ORF">EDD53_2342</name>
</gene>
<dbReference type="PANTHER" id="PTHR43537">
    <property type="entry name" value="TRANSCRIPTIONAL REGULATOR, GNTR FAMILY"/>
    <property type="match status" value="1"/>
</dbReference>
<comment type="caution">
    <text evidence="5">The sequence shown here is derived from an EMBL/GenBank/DDBJ whole genome shotgun (WGS) entry which is preliminary data.</text>
</comment>
<keyword evidence="3" id="KW-0804">Transcription</keyword>
<keyword evidence="6" id="KW-1185">Reference proteome</keyword>
<evidence type="ECO:0000256" key="1">
    <source>
        <dbReference type="ARBA" id="ARBA00023015"/>
    </source>
</evidence>
<sequence>MKLSSKFQPVKTRRTVQDQVYDQLREALVSGAFEAGQGFTIPALAEKFMTSHMPVREALRRLAAENALRISSTGTAVVPHLDSDEWRKICEVRLILEPCAAEIAFDKMDEIEIAELKALLKTHKEAVEAGDIIAMLAANRAFHFRIYDASNNDVLSNQIENLWLRSGAYVRYLSDRTTELLRSDYRSNYTIHHDDMIAALEGRDKARFRAAMYEDVVATRNLVQRFLSDGSAT</sequence>
<dbReference type="Pfam" id="PF00392">
    <property type="entry name" value="GntR"/>
    <property type="match status" value="1"/>
</dbReference>
<name>A0A3N4U7A0_9RHOB</name>
<dbReference type="SMART" id="SM00345">
    <property type="entry name" value="HTH_GNTR"/>
    <property type="match status" value="1"/>
</dbReference>
<proteinExistence type="predicted"/>
<dbReference type="RefSeq" id="WP_123793362.1">
    <property type="nucleotide sequence ID" value="NZ_RKQK01000003.1"/>
</dbReference>
<evidence type="ECO:0000313" key="5">
    <source>
        <dbReference type="EMBL" id="RPE66636.1"/>
    </source>
</evidence>
<dbReference type="Proteomes" id="UP000269689">
    <property type="component" value="Unassembled WGS sequence"/>
</dbReference>
<protein>
    <submittedName>
        <fullName evidence="5">GntR family transcriptional regulator</fullName>
    </submittedName>
</protein>
<dbReference type="InterPro" id="IPR011711">
    <property type="entry name" value="GntR_C"/>
</dbReference>
<dbReference type="SUPFAM" id="SSF48008">
    <property type="entry name" value="GntR ligand-binding domain-like"/>
    <property type="match status" value="1"/>
</dbReference>
<evidence type="ECO:0000256" key="2">
    <source>
        <dbReference type="ARBA" id="ARBA00023125"/>
    </source>
</evidence>